<dbReference type="AlphaFoldDB" id="D5RI17"/>
<dbReference type="Proteomes" id="UP000005324">
    <property type="component" value="Unassembled WGS sequence"/>
</dbReference>
<dbReference type="EMBL" id="ADVL01000125">
    <property type="protein sequence ID" value="EFH13046.1"/>
    <property type="molecule type" value="Genomic_DNA"/>
</dbReference>
<name>D5RI17_9PROT</name>
<keyword evidence="2" id="KW-1185">Reference proteome</keyword>
<dbReference type="Pfam" id="PF11136">
    <property type="entry name" value="DUF2889"/>
    <property type="match status" value="1"/>
</dbReference>
<protein>
    <recommendedName>
        <fullName evidence="3">DUF2889 domain-containing protein</fullName>
    </recommendedName>
</protein>
<dbReference type="OrthoDB" id="6862397at2"/>
<organism evidence="1 2">
    <name type="scientific">Pseudoroseomonas cervicalis ATCC 49957</name>
    <dbReference type="NCBI Taxonomy" id="525371"/>
    <lineage>
        <taxon>Bacteria</taxon>
        <taxon>Pseudomonadati</taxon>
        <taxon>Pseudomonadota</taxon>
        <taxon>Alphaproteobacteria</taxon>
        <taxon>Acetobacterales</taxon>
        <taxon>Roseomonadaceae</taxon>
        <taxon>Roseomonas</taxon>
    </lineage>
</organism>
<comment type="caution">
    <text evidence="1">The sequence shown here is derived from an EMBL/GenBank/DDBJ whole genome shotgun (WGS) entry which is preliminary data.</text>
</comment>
<sequence>MPLSPPAARSPLHRRQLEMRGFAREDGLFDIEGHLIDTKPEGFETIDRAVPAGEPLHGMWIRLTIDADMVIQACEAVTDHGPYAICPSAAPNFARLAGLRIGPGFNRAVQERVGGTEGCTHLREMLSQLATVAFQATYAVRLAKRQRDSGSTRPAALINTCLAYAEDSPVVARQWPLAPVLPSAAS</sequence>
<evidence type="ECO:0008006" key="3">
    <source>
        <dbReference type="Google" id="ProtNLM"/>
    </source>
</evidence>
<dbReference type="InterPro" id="IPR021312">
    <property type="entry name" value="DUF2889"/>
</dbReference>
<gene>
    <name evidence="1" type="ORF">HMPREF0731_0727</name>
</gene>
<accession>D5RI17</accession>
<evidence type="ECO:0000313" key="2">
    <source>
        <dbReference type="Proteomes" id="UP000005324"/>
    </source>
</evidence>
<dbReference type="RefSeq" id="WP_007003786.1">
    <property type="nucleotide sequence ID" value="NZ_GG770778.1"/>
</dbReference>
<evidence type="ECO:0000313" key="1">
    <source>
        <dbReference type="EMBL" id="EFH13046.1"/>
    </source>
</evidence>
<proteinExistence type="predicted"/>
<reference evidence="1 2" key="1">
    <citation type="submission" date="2010-04" db="EMBL/GenBank/DDBJ databases">
        <authorList>
            <person name="Qin X."/>
            <person name="Bachman B."/>
            <person name="Battles P."/>
            <person name="Bell A."/>
            <person name="Bess C."/>
            <person name="Bickham C."/>
            <person name="Chaboub L."/>
            <person name="Chen D."/>
            <person name="Coyle M."/>
            <person name="Deiros D.R."/>
            <person name="Dinh H."/>
            <person name="Forbes L."/>
            <person name="Fowler G."/>
            <person name="Francisco L."/>
            <person name="Fu Q."/>
            <person name="Gubbala S."/>
            <person name="Hale W."/>
            <person name="Han Y."/>
            <person name="Hemphill L."/>
            <person name="Highlander S.K."/>
            <person name="Hirani K."/>
            <person name="Hogues M."/>
            <person name="Jackson L."/>
            <person name="Jakkamsetti A."/>
            <person name="Javaid M."/>
            <person name="Jiang H."/>
            <person name="Korchina V."/>
            <person name="Kovar C."/>
            <person name="Lara F."/>
            <person name="Lee S."/>
            <person name="Mata R."/>
            <person name="Mathew T."/>
            <person name="Moen C."/>
            <person name="Morales K."/>
            <person name="Munidasa M."/>
            <person name="Nazareth L."/>
            <person name="Ngo R."/>
            <person name="Nguyen L."/>
            <person name="Okwuonu G."/>
            <person name="Ongeri F."/>
            <person name="Patil S."/>
            <person name="Petrosino J."/>
            <person name="Pham C."/>
            <person name="Pham P."/>
            <person name="Pu L.-L."/>
            <person name="Puazo M."/>
            <person name="Raj R."/>
            <person name="Reid J."/>
            <person name="Rouhana J."/>
            <person name="Saada N."/>
            <person name="Shang Y."/>
            <person name="Simmons D."/>
            <person name="Thornton R."/>
            <person name="Warren J."/>
            <person name="Weissenberger G."/>
            <person name="Zhang J."/>
            <person name="Zhang L."/>
            <person name="Zhou C."/>
            <person name="Zhu D."/>
            <person name="Muzny D."/>
            <person name="Worley K."/>
            <person name="Gibbs R."/>
        </authorList>
    </citation>
    <scope>NUCLEOTIDE SEQUENCE [LARGE SCALE GENOMIC DNA]</scope>
    <source>
        <strain evidence="1 2">ATCC 49957</strain>
    </source>
</reference>
<dbReference type="HOGENOM" id="CLU_083007_1_0_5"/>